<dbReference type="PANTHER" id="PTHR30118:SF15">
    <property type="entry name" value="TRANSCRIPTIONAL REGULATORY PROTEIN"/>
    <property type="match status" value="1"/>
</dbReference>
<reference evidence="6" key="1">
    <citation type="journal article" date="2014" name="Int. J. Syst. Evol. Microbiol.">
        <title>Complete genome sequence of Corynebacterium casei LMG S-19264T (=DSM 44701T), isolated from a smear-ripened cheese.</title>
        <authorList>
            <consortium name="US DOE Joint Genome Institute (JGI-PGF)"/>
            <person name="Walter F."/>
            <person name="Albersmeier A."/>
            <person name="Kalinowski J."/>
            <person name="Ruckert C."/>
        </authorList>
    </citation>
    <scope>NUCLEOTIDE SEQUENCE</scope>
    <source>
        <strain evidence="6">VKM B-2935</strain>
    </source>
</reference>
<dbReference type="InterPro" id="IPR036390">
    <property type="entry name" value="WH_DNA-bd_sf"/>
</dbReference>
<accession>A0A9W6KAD7</accession>
<evidence type="ECO:0000259" key="5">
    <source>
        <dbReference type="PROSITE" id="PS50931"/>
    </source>
</evidence>
<evidence type="ECO:0000256" key="3">
    <source>
        <dbReference type="ARBA" id="ARBA00023125"/>
    </source>
</evidence>
<evidence type="ECO:0000256" key="4">
    <source>
        <dbReference type="ARBA" id="ARBA00023163"/>
    </source>
</evidence>
<sequence length="302" mass="33354">MNRIDLRRVDLNLLIVFEMMMIERNVSRAAERLFLGQPAVSAALGRLRTLYNDPLFVRVGRSMEPTPRAIELETLLRPALDTISSAIGQSVEFDPCTSREVFRIGLSDDVELGLLPQLMRVLSVEAPHVTLVVRRTHYLSICNQLSAGEVSLGICYVGDLPANAKCKTLRRSRSVMVRGDAGTTPITMDEYCERPHALVTFAGDLSGFIDEELAKRGRKRQVKLAVPQFYGLSQLLPGTQMVATVPDYAAAALTSNGGLRVDELPFEAPVYDLSMAWGATQDMDPAQRWLRSKITECLGDAA</sequence>
<name>A0A9W6KAD7_9PSED</name>
<dbReference type="PROSITE" id="PS50931">
    <property type="entry name" value="HTH_LYSR"/>
    <property type="match status" value="1"/>
</dbReference>
<feature type="domain" description="HTH lysR-type" evidence="5">
    <location>
        <begin position="9"/>
        <end position="66"/>
    </location>
</feature>
<comment type="similarity">
    <text evidence="1">Belongs to the LysR transcriptional regulatory family.</text>
</comment>
<dbReference type="SUPFAM" id="SSF53850">
    <property type="entry name" value="Periplasmic binding protein-like II"/>
    <property type="match status" value="1"/>
</dbReference>
<keyword evidence="3" id="KW-0238">DNA-binding</keyword>
<comment type="caution">
    <text evidence="6">The sequence shown here is derived from an EMBL/GenBank/DDBJ whole genome shotgun (WGS) entry which is preliminary data.</text>
</comment>
<dbReference type="Gene3D" id="1.10.10.10">
    <property type="entry name" value="Winged helix-like DNA-binding domain superfamily/Winged helix DNA-binding domain"/>
    <property type="match status" value="1"/>
</dbReference>
<evidence type="ECO:0000313" key="7">
    <source>
        <dbReference type="Proteomes" id="UP001143328"/>
    </source>
</evidence>
<dbReference type="InterPro" id="IPR005119">
    <property type="entry name" value="LysR_subst-bd"/>
</dbReference>
<evidence type="ECO:0000313" key="6">
    <source>
        <dbReference type="EMBL" id="GLK91004.1"/>
    </source>
</evidence>
<dbReference type="InterPro" id="IPR050389">
    <property type="entry name" value="LysR-type_TF"/>
</dbReference>
<reference evidence="6" key="2">
    <citation type="submission" date="2023-01" db="EMBL/GenBank/DDBJ databases">
        <authorList>
            <person name="Sun Q."/>
            <person name="Evtushenko L."/>
        </authorList>
    </citation>
    <scope>NUCLEOTIDE SEQUENCE</scope>
    <source>
        <strain evidence="6">VKM B-2935</strain>
    </source>
</reference>
<dbReference type="GO" id="GO:0003700">
    <property type="term" value="F:DNA-binding transcription factor activity"/>
    <property type="evidence" value="ECO:0007669"/>
    <property type="project" value="InterPro"/>
</dbReference>
<dbReference type="PANTHER" id="PTHR30118">
    <property type="entry name" value="HTH-TYPE TRANSCRIPTIONAL REGULATOR LEUO-RELATED"/>
    <property type="match status" value="1"/>
</dbReference>
<keyword evidence="4" id="KW-0804">Transcription</keyword>
<keyword evidence="7" id="KW-1185">Reference proteome</keyword>
<dbReference type="SUPFAM" id="SSF46785">
    <property type="entry name" value="Winged helix' DNA-binding domain"/>
    <property type="match status" value="1"/>
</dbReference>
<protein>
    <submittedName>
        <fullName evidence="6">LysR family transcriptional regulator</fullName>
    </submittedName>
</protein>
<gene>
    <name evidence="6" type="ORF">GCM10017655_40680</name>
</gene>
<dbReference type="Gene3D" id="3.40.190.10">
    <property type="entry name" value="Periplasmic binding protein-like II"/>
    <property type="match status" value="2"/>
</dbReference>
<keyword evidence="2" id="KW-0805">Transcription regulation</keyword>
<dbReference type="PRINTS" id="PR00039">
    <property type="entry name" value="HTHLYSR"/>
</dbReference>
<dbReference type="Pfam" id="PF00126">
    <property type="entry name" value="HTH_1"/>
    <property type="match status" value="1"/>
</dbReference>
<proteinExistence type="inferred from homology"/>
<organism evidence="6 7">
    <name type="scientific">Pseudomonas turukhanskensis</name>
    <dbReference type="NCBI Taxonomy" id="1806536"/>
    <lineage>
        <taxon>Bacteria</taxon>
        <taxon>Pseudomonadati</taxon>
        <taxon>Pseudomonadota</taxon>
        <taxon>Gammaproteobacteria</taxon>
        <taxon>Pseudomonadales</taxon>
        <taxon>Pseudomonadaceae</taxon>
        <taxon>Pseudomonas</taxon>
    </lineage>
</organism>
<dbReference type="Pfam" id="PF03466">
    <property type="entry name" value="LysR_substrate"/>
    <property type="match status" value="1"/>
</dbReference>
<evidence type="ECO:0000256" key="2">
    <source>
        <dbReference type="ARBA" id="ARBA00023015"/>
    </source>
</evidence>
<dbReference type="InterPro" id="IPR036388">
    <property type="entry name" value="WH-like_DNA-bd_sf"/>
</dbReference>
<dbReference type="InterPro" id="IPR000847">
    <property type="entry name" value="LysR_HTH_N"/>
</dbReference>
<evidence type="ECO:0000256" key="1">
    <source>
        <dbReference type="ARBA" id="ARBA00009437"/>
    </source>
</evidence>
<dbReference type="AlphaFoldDB" id="A0A9W6KAD7"/>
<dbReference type="RefSeq" id="WP_271197245.1">
    <property type="nucleotide sequence ID" value="NZ_BSFN01000016.1"/>
</dbReference>
<dbReference type="Proteomes" id="UP001143328">
    <property type="component" value="Unassembled WGS sequence"/>
</dbReference>
<dbReference type="GO" id="GO:0003677">
    <property type="term" value="F:DNA binding"/>
    <property type="evidence" value="ECO:0007669"/>
    <property type="project" value="UniProtKB-KW"/>
</dbReference>
<dbReference type="EMBL" id="BSFN01000016">
    <property type="protein sequence ID" value="GLK91004.1"/>
    <property type="molecule type" value="Genomic_DNA"/>
</dbReference>